<evidence type="ECO:0000256" key="1">
    <source>
        <dbReference type="SAM" id="Phobius"/>
    </source>
</evidence>
<protein>
    <submittedName>
        <fullName evidence="2">Uncharacterized protein</fullName>
    </submittedName>
</protein>
<evidence type="ECO:0000313" key="3">
    <source>
        <dbReference type="Proteomes" id="UP000217289"/>
    </source>
</evidence>
<name>A0A250I9I1_9BACT</name>
<keyword evidence="1" id="KW-0472">Membrane</keyword>
<gene>
    <name evidence="2" type="ORF">MEBOL_001232</name>
</gene>
<evidence type="ECO:0000313" key="2">
    <source>
        <dbReference type="EMBL" id="ATB27787.1"/>
    </source>
</evidence>
<dbReference type="AlphaFoldDB" id="A0A250I9I1"/>
<dbReference type="Proteomes" id="UP000217289">
    <property type="component" value="Chromosome"/>
</dbReference>
<keyword evidence="1" id="KW-1133">Transmembrane helix</keyword>
<keyword evidence="1" id="KW-0812">Transmembrane</keyword>
<reference evidence="2 3" key="1">
    <citation type="submission" date="2017-06" db="EMBL/GenBank/DDBJ databases">
        <authorList>
            <person name="Kim H.J."/>
            <person name="Triplett B.A."/>
        </authorList>
    </citation>
    <scope>NUCLEOTIDE SEQUENCE [LARGE SCALE GENOMIC DNA]</scope>
    <source>
        <strain evidence="2 3">DSM 14713</strain>
    </source>
</reference>
<feature type="transmembrane region" description="Helical" evidence="1">
    <location>
        <begin position="147"/>
        <end position="166"/>
    </location>
</feature>
<sequence length="172" mass="18894">MRYDLLLQSLTPGAPFDSARVESLLVARGAKARPEGGHLWQLDFGAVEVHPLREGGQWIATEVRVPLSDRADLLREVVTKGLALASEAEVRFFDPQLGRELSKREEDAVAEQYLRTARYASDTLGMAEAMPMPAATETEGFQPTTKFALGVVAFFVLLYLLVNWMGDQLAGG</sequence>
<organism evidence="2 3">
    <name type="scientific">Melittangium boletus DSM 14713</name>
    <dbReference type="NCBI Taxonomy" id="1294270"/>
    <lineage>
        <taxon>Bacteria</taxon>
        <taxon>Pseudomonadati</taxon>
        <taxon>Myxococcota</taxon>
        <taxon>Myxococcia</taxon>
        <taxon>Myxococcales</taxon>
        <taxon>Cystobacterineae</taxon>
        <taxon>Archangiaceae</taxon>
        <taxon>Melittangium</taxon>
    </lineage>
</organism>
<accession>A0A250I9I1</accession>
<proteinExistence type="predicted"/>
<dbReference type="EMBL" id="CP022163">
    <property type="protein sequence ID" value="ATB27787.1"/>
    <property type="molecule type" value="Genomic_DNA"/>
</dbReference>
<dbReference type="KEGG" id="mbd:MEBOL_001232"/>
<keyword evidence="3" id="KW-1185">Reference proteome</keyword>